<keyword evidence="1" id="KW-1133">Transmembrane helix</keyword>
<keyword evidence="3" id="KW-1185">Reference proteome</keyword>
<feature type="non-terminal residue" evidence="2">
    <location>
        <position position="1"/>
    </location>
</feature>
<protein>
    <submittedName>
        <fullName evidence="2">Uncharacterized protein</fullName>
    </submittedName>
</protein>
<comment type="caution">
    <text evidence="2">The sequence shown here is derived from an EMBL/GenBank/DDBJ whole genome shotgun (WGS) entry which is preliminary data.</text>
</comment>
<gene>
    <name evidence="2" type="ORF">M9458_055406</name>
</gene>
<feature type="transmembrane region" description="Helical" evidence="1">
    <location>
        <begin position="175"/>
        <end position="197"/>
    </location>
</feature>
<accession>A0ABD0MJW4</accession>
<organism evidence="2 3">
    <name type="scientific">Cirrhinus mrigala</name>
    <name type="common">Mrigala</name>
    <dbReference type="NCBI Taxonomy" id="683832"/>
    <lineage>
        <taxon>Eukaryota</taxon>
        <taxon>Metazoa</taxon>
        <taxon>Chordata</taxon>
        <taxon>Craniata</taxon>
        <taxon>Vertebrata</taxon>
        <taxon>Euteleostomi</taxon>
        <taxon>Actinopterygii</taxon>
        <taxon>Neopterygii</taxon>
        <taxon>Teleostei</taxon>
        <taxon>Ostariophysi</taxon>
        <taxon>Cypriniformes</taxon>
        <taxon>Cyprinidae</taxon>
        <taxon>Labeoninae</taxon>
        <taxon>Labeonini</taxon>
        <taxon>Cirrhinus</taxon>
    </lineage>
</organism>
<dbReference type="Proteomes" id="UP001529510">
    <property type="component" value="Unassembled WGS sequence"/>
</dbReference>
<dbReference type="EMBL" id="JAMKFB020000477">
    <property type="protein sequence ID" value="KAL0149368.1"/>
    <property type="molecule type" value="Genomic_DNA"/>
</dbReference>
<reference evidence="2 3" key="1">
    <citation type="submission" date="2024-05" db="EMBL/GenBank/DDBJ databases">
        <title>Genome sequencing and assembly of Indian major carp, Cirrhinus mrigala (Hamilton, 1822).</title>
        <authorList>
            <person name="Mohindra V."/>
            <person name="Chowdhury L.M."/>
            <person name="Lal K."/>
            <person name="Jena J.K."/>
        </authorList>
    </citation>
    <scope>NUCLEOTIDE SEQUENCE [LARGE SCALE GENOMIC DNA]</scope>
    <source>
        <strain evidence="2">CM1030</strain>
        <tissue evidence="2">Blood</tissue>
    </source>
</reference>
<dbReference type="AlphaFoldDB" id="A0ABD0MJW4"/>
<evidence type="ECO:0000256" key="1">
    <source>
        <dbReference type="SAM" id="Phobius"/>
    </source>
</evidence>
<name>A0ABD0MJW4_CIRMR</name>
<evidence type="ECO:0000313" key="3">
    <source>
        <dbReference type="Proteomes" id="UP001529510"/>
    </source>
</evidence>
<feature type="non-terminal residue" evidence="2">
    <location>
        <position position="256"/>
    </location>
</feature>
<proteinExistence type="predicted"/>
<sequence>GGWRLEDCVEEFLDACHWARCDEVCLMVGFCYGLDDDIRFVIPHGDPWWTLKSYINFALWMKGSAFMVDKADVEDYISIQPQRADFLKRGTEPSQPSSPLSTDSLAPCSLVSTMVRLPTGCTGLPCSYGSTLVTLLIIHCLGITLLRLHLVSPSLRLCQAPPSLRLYLHPQALRLYRVTQALCLLGFVWVSIAGVIAGTRIPGSTSQASIMAPPSSDSAVGSHPGWALFVLNSSRPPQALHPPSAMPSYSLASSSF</sequence>
<keyword evidence="1" id="KW-0812">Transmembrane</keyword>
<evidence type="ECO:0000313" key="2">
    <source>
        <dbReference type="EMBL" id="KAL0149368.1"/>
    </source>
</evidence>
<feature type="transmembrane region" description="Helical" evidence="1">
    <location>
        <begin position="128"/>
        <end position="146"/>
    </location>
</feature>
<keyword evidence="1" id="KW-0472">Membrane</keyword>